<reference evidence="1" key="2">
    <citation type="journal article" date="2015" name="Fish Shellfish Immunol.">
        <title>Early steps in the European eel (Anguilla anguilla)-Vibrio vulnificus interaction in the gills: Role of the RtxA13 toxin.</title>
        <authorList>
            <person name="Callol A."/>
            <person name="Pajuelo D."/>
            <person name="Ebbesson L."/>
            <person name="Teles M."/>
            <person name="MacKenzie S."/>
            <person name="Amaro C."/>
        </authorList>
    </citation>
    <scope>NUCLEOTIDE SEQUENCE</scope>
</reference>
<reference evidence="1" key="1">
    <citation type="submission" date="2014-11" db="EMBL/GenBank/DDBJ databases">
        <authorList>
            <person name="Amaro Gonzalez C."/>
        </authorList>
    </citation>
    <scope>NUCLEOTIDE SEQUENCE</scope>
</reference>
<dbReference type="EMBL" id="GBXM01087191">
    <property type="protein sequence ID" value="JAH21386.1"/>
    <property type="molecule type" value="Transcribed_RNA"/>
</dbReference>
<evidence type="ECO:0000313" key="1">
    <source>
        <dbReference type="EMBL" id="JAH11460.1"/>
    </source>
</evidence>
<dbReference type="EMBL" id="GBXM01097117">
    <property type="protein sequence ID" value="JAH11460.1"/>
    <property type="molecule type" value="Transcribed_RNA"/>
</dbReference>
<accession>A0A0E9Q547</accession>
<dbReference type="AlphaFoldDB" id="A0A0E9Q547"/>
<protein>
    <submittedName>
        <fullName evidence="1">Uncharacterized protein</fullName>
    </submittedName>
</protein>
<organism evidence="1">
    <name type="scientific">Anguilla anguilla</name>
    <name type="common">European freshwater eel</name>
    <name type="synonym">Muraena anguilla</name>
    <dbReference type="NCBI Taxonomy" id="7936"/>
    <lineage>
        <taxon>Eukaryota</taxon>
        <taxon>Metazoa</taxon>
        <taxon>Chordata</taxon>
        <taxon>Craniata</taxon>
        <taxon>Vertebrata</taxon>
        <taxon>Euteleostomi</taxon>
        <taxon>Actinopterygii</taxon>
        <taxon>Neopterygii</taxon>
        <taxon>Teleostei</taxon>
        <taxon>Anguilliformes</taxon>
        <taxon>Anguillidae</taxon>
        <taxon>Anguilla</taxon>
    </lineage>
</organism>
<sequence>MNVSFISCRSAALCCCWCKQIVVSGSV</sequence>
<name>A0A0E9Q547_ANGAN</name>
<proteinExistence type="predicted"/>